<comment type="caution">
    <text evidence="2">The sequence shown here is derived from an EMBL/GenBank/DDBJ whole genome shotgun (WGS) entry which is preliminary data.</text>
</comment>
<reference evidence="2" key="1">
    <citation type="submission" date="2019-04" db="EMBL/GenBank/DDBJ databases">
        <title>Genome assembly of Zosterops borbonicus 15179.</title>
        <authorList>
            <person name="Leroy T."/>
            <person name="Anselmetti Y."/>
            <person name="Tilak M.-K."/>
            <person name="Nabholz B."/>
        </authorList>
    </citation>
    <scope>NUCLEOTIDE SEQUENCE</scope>
    <source>
        <strain evidence="2">HGM_15179</strain>
        <tissue evidence="2">Muscle</tissue>
    </source>
</reference>
<name>A0A8K1LHG1_9PASS</name>
<gene>
    <name evidence="2" type="ORF">HGM15179_013065</name>
</gene>
<sequence length="80" mass="8634">FSIMQDNTRSITAAATQHTPACFQASATSPSIICAAQKQDQKHKNRTRVLCGNGKKKQPIHPQTQPSLPEGCGLRTGCNQ</sequence>
<organism evidence="2 3">
    <name type="scientific">Zosterops borbonicus</name>
    <dbReference type="NCBI Taxonomy" id="364589"/>
    <lineage>
        <taxon>Eukaryota</taxon>
        <taxon>Metazoa</taxon>
        <taxon>Chordata</taxon>
        <taxon>Craniata</taxon>
        <taxon>Vertebrata</taxon>
        <taxon>Euteleostomi</taxon>
        <taxon>Archelosauria</taxon>
        <taxon>Archosauria</taxon>
        <taxon>Dinosauria</taxon>
        <taxon>Saurischia</taxon>
        <taxon>Theropoda</taxon>
        <taxon>Coelurosauria</taxon>
        <taxon>Aves</taxon>
        <taxon>Neognathae</taxon>
        <taxon>Neoaves</taxon>
        <taxon>Telluraves</taxon>
        <taxon>Australaves</taxon>
        <taxon>Passeriformes</taxon>
        <taxon>Sylvioidea</taxon>
        <taxon>Zosteropidae</taxon>
        <taxon>Zosterops</taxon>
    </lineage>
</organism>
<dbReference type="Proteomes" id="UP000796761">
    <property type="component" value="Unassembled WGS sequence"/>
</dbReference>
<keyword evidence="3" id="KW-1185">Reference proteome</keyword>
<dbReference type="EMBL" id="SWJQ01000466">
    <property type="protein sequence ID" value="TRZ13997.1"/>
    <property type="molecule type" value="Genomic_DNA"/>
</dbReference>
<proteinExistence type="predicted"/>
<protein>
    <submittedName>
        <fullName evidence="2">Uncharacterized protein</fullName>
    </submittedName>
</protein>
<feature type="region of interest" description="Disordered" evidence="1">
    <location>
        <begin position="52"/>
        <end position="80"/>
    </location>
</feature>
<evidence type="ECO:0000313" key="2">
    <source>
        <dbReference type="EMBL" id="TRZ13997.1"/>
    </source>
</evidence>
<feature type="non-terminal residue" evidence="2">
    <location>
        <position position="1"/>
    </location>
</feature>
<accession>A0A8K1LHG1</accession>
<evidence type="ECO:0000256" key="1">
    <source>
        <dbReference type="SAM" id="MobiDB-lite"/>
    </source>
</evidence>
<evidence type="ECO:0000313" key="3">
    <source>
        <dbReference type="Proteomes" id="UP000796761"/>
    </source>
</evidence>
<dbReference type="AlphaFoldDB" id="A0A8K1LHG1"/>
<feature type="non-terminal residue" evidence="2">
    <location>
        <position position="80"/>
    </location>
</feature>